<protein>
    <submittedName>
        <fullName evidence="2">Uncharacterized protein</fullName>
    </submittedName>
</protein>
<feature type="transmembrane region" description="Helical" evidence="1">
    <location>
        <begin position="6"/>
        <end position="30"/>
    </location>
</feature>
<sequence>MKHLLNLYEAILIVLFIAVLLVPEMLYFIVDRAIEKAREVAGEV</sequence>
<name>A0A6H1ZMZ6_9ZZZZ</name>
<proteinExistence type="predicted"/>
<dbReference type="EMBL" id="MT144106">
    <property type="protein sequence ID" value="QJA48849.1"/>
    <property type="molecule type" value="Genomic_DNA"/>
</dbReference>
<gene>
    <name evidence="2" type="ORF">TM448A01175_0004</name>
</gene>
<accession>A0A6H1ZMZ6</accession>
<keyword evidence="1" id="KW-0812">Transmembrane</keyword>
<keyword evidence="1" id="KW-1133">Transmembrane helix</keyword>
<dbReference type="AlphaFoldDB" id="A0A6H1ZMZ6"/>
<evidence type="ECO:0000256" key="1">
    <source>
        <dbReference type="SAM" id="Phobius"/>
    </source>
</evidence>
<keyword evidence="1" id="KW-0472">Membrane</keyword>
<organism evidence="2">
    <name type="scientific">viral metagenome</name>
    <dbReference type="NCBI Taxonomy" id="1070528"/>
    <lineage>
        <taxon>unclassified sequences</taxon>
        <taxon>metagenomes</taxon>
        <taxon>organismal metagenomes</taxon>
    </lineage>
</organism>
<reference evidence="2" key="1">
    <citation type="submission" date="2020-03" db="EMBL/GenBank/DDBJ databases">
        <title>The deep terrestrial virosphere.</title>
        <authorList>
            <person name="Holmfeldt K."/>
            <person name="Nilsson E."/>
            <person name="Simone D."/>
            <person name="Lopez-Fernandez M."/>
            <person name="Wu X."/>
            <person name="de Brujin I."/>
            <person name="Lundin D."/>
            <person name="Andersson A."/>
            <person name="Bertilsson S."/>
            <person name="Dopson M."/>
        </authorList>
    </citation>
    <scope>NUCLEOTIDE SEQUENCE</scope>
    <source>
        <strain evidence="2">TM448A01175</strain>
    </source>
</reference>
<evidence type="ECO:0000313" key="2">
    <source>
        <dbReference type="EMBL" id="QJA48849.1"/>
    </source>
</evidence>